<dbReference type="EMBL" id="APWK03000236">
    <property type="protein sequence ID" value="PHH49230.1"/>
    <property type="molecule type" value="Genomic_DNA"/>
</dbReference>
<dbReference type="PANTHER" id="PTHR45949">
    <property type="entry name" value="SORTING NEXIN-4"/>
    <property type="match status" value="1"/>
</dbReference>
<dbReference type="InterPro" id="IPR001683">
    <property type="entry name" value="PX_dom"/>
</dbReference>
<feature type="compositionally biased region" description="Low complexity" evidence="15">
    <location>
        <begin position="39"/>
        <end position="56"/>
    </location>
</feature>
<feature type="compositionally biased region" description="Polar residues" evidence="15">
    <location>
        <begin position="19"/>
        <end position="38"/>
    </location>
</feature>
<accession>A0A2C5WU51</accession>
<evidence type="ECO:0000256" key="1">
    <source>
        <dbReference type="ARBA" id="ARBA00004148"/>
    </source>
</evidence>
<comment type="similarity">
    <text evidence="5">Belongs to the sorting nexin family.</text>
</comment>
<evidence type="ECO:0000256" key="2">
    <source>
        <dbReference type="ARBA" id="ARBA00004177"/>
    </source>
</evidence>
<dbReference type="SUPFAM" id="SSF64268">
    <property type="entry name" value="PX domain"/>
    <property type="match status" value="1"/>
</dbReference>
<evidence type="ECO:0000256" key="13">
    <source>
        <dbReference type="ARBA" id="ARBA00033774"/>
    </source>
</evidence>
<dbReference type="Gene3D" id="3.30.1520.10">
    <property type="entry name" value="Phox-like domain"/>
    <property type="match status" value="1"/>
</dbReference>
<feature type="compositionally biased region" description="Polar residues" evidence="15">
    <location>
        <begin position="57"/>
        <end position="67"/>
    </location>
</feature>
<evidence type="ECO:0000256" key="6">
    <source>
        <dbReference type="ARBA" id="ARBA00022448"/>
    </source>
</evidence>
<name>A0A2C5WU51_9PEZI</name>
<keyword evidence="18" id="KW-1185">Reference proteome</keyword>
<protein>
    <recommendedName>
        <fullName evidence="13">Endosomal/vacuolar adapter protein YPT35</fullName>
    </recommendedName>
    <alternativeName>
        <fullName evidence="14">PX domain-containing protein YPT35</fullName>
    </alternativeName>
</protein>
<evidence type="ECO:0000256" key="14">
    <source>
        <dbReference type="ARBA" id="ARBA00033785"/>
    </source>
</evidence>
<keyword evidence="9" id="KW-0967">Endosome</keyword>
<keyword evidence="10" id="KW-0446">Lipid-binding</keyword>
<dbReference type="Pfam" id="PF00787">
    <property type="entry name" value="PX"/>
    <property type="match status" value="1"/>
</dbReference>
<dbReference type="CDD" id="cd07280">
    <property type="entry name" value="PX_YPT35"/>
    <property type="match status" value="1"/>
</dbReference>
<reference evidence="17 18" key="1">
    <citation type="journal article" date="2013" name="Fungal Biol.">
        <title>Analysis of microsatellite markers in the genome of the plant pathogen Ceratocystis fimbriata.</title>
        <authorList>
            <person name="Simpson M.C."/>
            <person name="Wilken P.M."/>
            <person name="Coetzee M.P."/>
            <person name="Wingfield M.J."/>
            <person name="Wingfield B.D."/>
        </authorList>
    </citation>
    <scope>NUCLEOTIDE SEQUENCE [LARGE SCALE GENOMIC DNA]</scope>
    <source>
        <strain evidence="17 18">CBS 114723</strain>
    </source>
</reference>
<evidence type="ECO:0000256" key="5">
    <source>
        <dbReference type="ARBA" id="ARBA00010883"/>
    </source>
</evidence>
<sequence length="319" mass="34607">MPTTASLTIIPPPQPALSHISSDSSPTSQPNAAPSQDGRSILPLSPLSSPQQRPSSTDSIQPNQANDSPIATASIFSAAESTATEATLLTTPSTAACIPPPFWSIPTTSPKRTPRPRTTRPSRTTPLSPQRRNNNILSQISSGLFPGMANEDGGNRRQSHDRTNADVSGYASDDDGDGADDHDAAPAILMRDNERDDLDGRSAACWAKSVRIVSWTVVEGSVGNIGAFVVWTIQVETLKGAPMQIRKRYSEFDTFRQRLIQTFPRCVASVPALPPKTVIARFNTTFLEKRRAGLQHFLNCILLNPEFSASPIMNEFLFR</sequence>
<feature type="region of interest" description="Disordered" evidence="15">
    <location>
        <begin position="1"/>
        <end position="67"/>
    </location>
</feature>
<dbReference type="GO" id="GO:0010008">
    <property type="term" value="C:endosome membrane"/>
    <property type="evidence" value="ECO:0007669"/>
    <property type="project" value="UniProtKB-SubCell"/>
</dbReference>
<comment type="caution">
    <text evidence="17">The sequence shown here is derived from an EMBL/GenBank/DDBJ whole genome shotgun (WGS) entry which is preliminary data.</text>
</comment>
<proteinExistence type="inferred from homology"/>
<dbReference type="STRING" id="1035309.A0A2C5WU51"/>
<dbReference type="GO" id="GO:0005774">
    <property type="term" value="C:vacuolar membrane"/>
    <property type="evidence" value="ECO:0007669"/>
    <property type="project" value="UniProtKB-SubCell"/>
</dbReference>
<evidence type="ECO:0000256" key="7">
    <source>
        <dbReference type="ARBA" id="ARBA00022490"/>
    </source>
</evidence>
<keyword evidence="11" id="KW-0472">Membrane</keyword>
<gene>
    <name evidence="17" type="primary">YPT35</name>
    <name evidence="17" type="ORF">CFIMG_006902RA</name>
</gene>
<feature type="compositionally biased region" description="Low complexity" evidence="15">
    <location>
        <begin position="121"/>
        <end position="132"/>
    </location>
</feature>
<keyword evidence="6" id="KW-0813">Transport</keyword>
<evidence type="ECO:0000256" key="12">
    <source>
        <dbReference type="ARBA" id="ARBA00033728"/>
    </source>
</evidence>
<dbReference type="GO" id="GO:0032266">
    <property type="term" value="F:phosphatidylinositol-3-phosphate binding"/>
    <property type="evidence" value="ECO:0007669"/>
    <property type="project" value="InterPro"/>
</dbReference>
<evidence type="ECO:0000256" key="9">
    <source>
        <dbReference type="ARBA" id="ARBA00022753"/>
    </source>
</evidence>
<dbReference type="AlphaFoldDB" id="A0A2C5WU51"/>
<dbReference type="InterPro" id="IPR036871">
    <property type="entry name" value="PX_dom_sf"/>
</dbReference>
<dbReference type="GO" id="GO:0061709">
    <property type="term" value="P:reticulophagy"/>
    <property type="evidence" value="ECO:0007669"/>
    <property type="project" value="TreeGrafter"/>
</dbReference>
<feature type="compositionally biased region" description="Polar residues" evidence="15">
    <location>
        <begin position="133"/>
        <end position="142"/>
    </location>
</feature>
<comment type="function">
    <text evidence="12">Recruits the lipid transfer protein VPS13 to endosomal and vacuolar membranes.</text>
</comment>
<dbReference type="GO" id="GO:0000422">
    <property type="term" value="P:autophagy of mitochondrion"/>
    <property type="evidence" value="ECO:0007669"/>
    <property type="project" value="TreeGrafter"/>
</dbReference>
<dbReference type="PROSITE" id="PS50195">
    <property type="entry name" value="PX"/>
    <property type="match status" value="1"/>
</dbReference>
<evidence type="ECO:0000259" key="16">
    <source>
        <dbReference type="PROSITE" id="PS50195"/>
    </source>
</evidence>
<evidence type="ECO:0000256" key="4">
    <source>
        <dbReference type="ARBA" id="ARBA00007426"/>
    </source>
</evidence>
<dbReference type="GO" id="GO:0032456">
    <property type="term" value="P:endocytic recycling"/>
    <property type="evidence" value="ECO:0007669"/>
    <property type="project" value="TreeGrafter"/>
</dbReference>
<feature type="domain" description="PX" evidence="16">
    <location>
        <begin position="209"/>
        <end position="319"/>
    </location>
</feature>
<dbReference type="OrthoDB" id="10254720at2759"/>
<evidence type="ECO:0000256" key="8">
    <source>
        <dbReference type="ARBA" id="ARBA00022554"/>
    </source>
</evidence>
<evidence type="ECO:0000256" key="11">
    <source>
        <dbReference type="ARBA" id="ARBA00023136"/>
    </source>
</evidence>
<organism evidence="17 18">
    <name type="scientific">Ceratocystis fimbriata CBS 114723</name>
    <dbReference type="NCBI Taxonomy" id="1035309"/>
    <lineage>
        <taxon>Eukaryota</taxon>
        <taxon>Fungi</taxon>
        <taxon>Dikarya</taxon>
        <taxon>Ascomycota</taxon>
        <taxon>Pezizomycotina</taxon>
        <taxon>Sordariomycetes</taxon>
        <taxon>Hypocreomycetidae</taxon>
        <taxon>Microascales</taxon>
        <taxon>Ceratocystidaceae</taxon>
        <taxon>Ceratocystis</taxon>
    </lineage>
</organism>
<feature type="region of interest" description="Disordered" evidence="15">
    <location>
        <begin position="92"/>
        <end position="183"/>
    </location>
</feature>
<dbReference type="SMART" id="SM00312">
    <property type="entry name" value="PX"/>
    <property type="match status" value="1"/>
</dbReference>
<feature type="compositionally biased region" description="Basic and acidic residues" evidence="15">
    <location>
        <begin position="153"/>
        <end position="164"/>
    </location>
</feature>
<reference evidence="17 18" key="2">
    <citation type="journal article" date="2013" name="IMA Fungus">
        <title>IMA Genome-F 1: Ceratocystis fimbriata: Draft nuclear genome sequence for the plant pathogen, Ceratocystis fimbriata.</title>
        <authorList>
            <person name="Wilken P.M."/>
            <person name="Steenkamp E.T."/>
            <person name="Wingfield M.J."/>
            <person name="de Beer Z.W."/>
            <person name="Wingfield B.D."/>
        </authorList>
    </citation>
    <scope>NUCLEOTIDE SEQUENCE [LARGE SCALE GENOMIC DNA]</scope>
    <source>
        <strain evidence="17 18">CBS 114723</strain>
    </source>
</reference>
<dbReference type="PANTHER" id="PTHR45949:SF2">
    <property type="entry name" value="SORTING NEXIN-4"/>
    <property type="match status" value="1"/>
</dbReference>
<evidence type="ECO:0000313" key="17">
    <source>
        <dbReference type="EMBL" id="PHH49230.1"/>
    </source>
</evidence>
<dbReference type="InterPro" id="IPR037917">
    <property type="entry name" value="Ypt35_PX"/>
</dbReference>
<evidence type="ECO:0000256" key="10">
    <source>
        <dbReference type="ARBA" id="ARBA00023121"/>
    </source>
</evidence>
<dbReference type="GO" id="GO:0000407">
    <property type="term" value="C:phagophore assembly site"/>
    <property type="evidence" value="ECO:0007669"/>
    <property type="project" value="TreeGrafter"/>
</dbReference>
<dbReference type="GO" id="GO:0005769">
    <property type="term" value="C:early endosome"/>
    <property type="evidence" value="ECO:0007669"/>
    <property type="project" value="TreeGrafter"/>
</dbReference>
<evidence type="ECO:0000256" key="15">
    <source>
        <dbReference type="SAM" id="MobiDB-lite"/>
    </source>
</evidence>
<dbReference type="GO" id="GO:0034727">
    <property type="term" value="P:piecemeal microautophagy of the nucleus"/>
    <property type="evidence" value="ECO:0007669"/>
    <property type="project" value="TreeGrafter"/>
</dbReference>
<comment type="subcellular location">
    <subcellularLocation>
        <location evidence="3">Cytoplasm</location>
    </subcellularLocation>
    <subcellularLocation>
        <location evidence="2">Endosome</location>
    </subcellularLocation>
    <subcellularLocation>
        <location evidence="1">Vacuole membrane</location>
        <topology evidence="1">Peripheral membrane protein</topology>
    </subcellularLocation>
</comment>
<evidence type="ECO:0000256" key="3">
    <source>
        <dbReference type="ARBA" id="ARBA00004496"/>
    </source>
</evidence>
<dbReference type="Proteomes" id="UP000222788">
    <property type="component" value="Unassembled WGS sequence"/>
</dbReference>
<evidence type="ECO:0000313" key="18">
    <source>
        <dbReference type="Proteomes" id="UP000222788"/>
    </source>
</evidence>
<dbReference type="GO" id="GO:0015031">
    <property type="term" value="P:protein transport"/>
    <property type="evidence" value="ECO:0007669"/>
    <property type="project" value="TreeGrafter"/>
</dbReference>
<comment type="similarity">
    <text evidence="4">Belongs to the YPT35 family.</text>
</comment>
<keyword evidence="8" id="KW-0926">Vacuole</keyword>
<keyword evidence="7" id="KW-0963">Cytoplasm</keyword>